<feature type="transmembrane region" description="Helical" evidence="7">
    <location>
        <begin position="81"/>
        <end position="107"/>
    </location>
</feature>
<feature type="transmembrane region" description="Helical" evidence="7">
    <location>
        <begin position="119"/>
        <end position="139"/>
    </location>
</feature>
<evidence type="ECO:0000259" key="8">
    <source>
        <dbReference type="Pfam" id="PF20684"/>
    </source>
</evidence>
<organism evidence="9 10">
    <name type="scientific">Podospora didyma</name>
    <dbReference type="NCBI Taxonomy" id="330526"/>
    <lineage>
        <taxon>Eukaryota</taxon>
        <taxon>Fungi</taxon>
        <taxon>Dikarya</taxon>
        <taxon>Ascomycota</taxon>
        <taxon>Pezizomycotina</taxon>
        <taxon>Sordariomycetes</taxon>
        <taxon>Sordariomycetidae</taxon>
        <taxon>Sordariales</taxon>
        <taxon>Podosporaceae</taxon>
        <taxon>Podospora</taxon>
    </lineage>
</organism>
<evidence type="ECO:0000256" key="7">
    <source>
        <dbReference type="SAM" id="Phobius"/>
    </source>
</evidence>
<feature type="domain" description="Rhodopsin" evidence="8">
    <location>
        <begin position="24"/>
        <end position="260"/>
    </location>
</feature>
<proteinExistence type="inferred from homology"/>
<feature type="transmembrane region" description="Helical" evidence="7">
    <location>
        <begin position="233"/>
        <end position="254"/>
    </location>
</feature>
<keyword evidence="10" id="KW-1185">Reference proteome</keyword>
<keyword evidence="3 7" id="KW-1133">Transmembrane helix</keyword>
<evidence type="ECO:0000256" key="2">
    <source>
        <dbReference type="ARBA" id="ARBA00022692"/>
    </source>
</evidence>
<gene>
    <name evidence="9" type="ORF">B0H63DRAFT_520889</name>
</gene>
<evidence type="ECO:0000256" key="6">
    <source>
        <dbReference type="SAM" id="MobiDB-lite"/>
    </source>
</evidence>
<feature type="compositionally biased region" description="Low complexity" evidence="6">
    <location>
        <begin position="388"/>
        <end position="407"/>
    </location>
</feature>
<dbReference type="PANTHER" id="PTHR33048">
    <property type="entry name" value="PTH11-LIKE INTEGRAL MEMBRANE PROTEIN (AFU_ORTHOLOGUE AFUA_5G11245)"/>
    <property type="match status" value="1"/>
</dbReference>
<evidence type="ECO:0000256" key="3">
    <source>
        <dbReference type="ARBA" id="ARBA00022989"/>
    </source>
</evidence>
<feature type="transmembrane region" description="Helical" evidence="7">
    <location>
        <begin position="198"/>
        <end position="221"/>
    </location>
</feature>
<dbReference type="EMBL" id="JAULSW010000003">
    <property type="protein sequence ID" value="KAK3386813.1"/>
    <property type="molecule type" value="Genomic_DNA"/>
</dbReference>
<dbReference type="InterPro" id="IPR052337">
    <property type="entry name" value="SAT4-like"/>
</dbReference>
<dbReference type="GO" id="GO:0016020">
    <property type="term" value="C:membrane"/>
    <property type="evidence" value="ECO:0007669"/>
    <property type="project" value="UniProtKB-SubCell"/>
</dbReference>
<keyword evidence="4 7" id="KW-0472">Membrane</keyword>
<evidence type="ECO:0000313" key="10">
    <source>
        <dbReference type="Proteomes" id="UP001285441"/>
    </source>
</evidence>
<reference evidence="9" key="1">
    <citation type="journal article" date="2023" name="Mol. Phylogenet. Evol.">
        <title>Genome-scale phylogeny and comparative genomics of the fungal order Sordariales.</title>
        <authorList>
            <person name="Hensen N."/>
            <person name="Bonometti L."/>
            <person name="Westerberg I."/>
            <person name="Brannstrom I.O."/>
            <person name="Guillou S."/>
            <person name="Cros-Aarteil S."/>
            <person name="Calhoun S."/>
            <person name="Haridas S."/>
            <person name="Kuo A."/>
            <person name="Mondo S."/>
            <person name="Pangilinan J."/>
            <person name="Riley R."/>
            <person name="LaButti K."/>
            <person name="Andreopoulos B."/>
            <person name="Lipzen A."/>
            <person name="Chen C."/>
            <person name="Yan M."/>
            <person name="Daum C."/>
            <person name="Ng V."/>
            <person name="Clum A."/>
            <person name="Steindorff A."/>
            <person name="Ohm R.A."/>
            <person name="Martin F."/>
            <person name="Silar P."/>
            <person name="Natvig D.O."/>
            <person name="Lalanne C."/>
            <person name="Gautier V."/>
            <person name="Ament-Velasquez S.L."/>
            <person name="Kruys A."/>
            <person name="Hutchinson M.I."/>
            <person name="Powell A.J."/>
            <person name="Barry K."/>
            <person name="Miller A.N."/>
            <person name="Grigoriev I.V."/>
            <person name="Debuchy R."/>
            <person name="Gladieux P."/>
            <person name="Hiltunen Thoren M."/>
            <person name="Johannesson H."/>
        </authorList>
    </citation>
    <scope>NUCLEOTIDE SEQUENCE</scope>
    <source>
        <strain evidence="9">CBS 232.78</strain>
    </source>
</reference>
<name>A0AAE0U0U2_9PEZI</name>
<feature type="transmembrane region" description="Helical" evidence="7">
    <location>
        <begin position="6"/>
        <end position="28"/>
    </location>
</feature>
<feature type="transmembrane region" description="Helical" evidence="7">
    <location>
        <begin position="40"/>
        <end position="61"/>
    </location>
</feature>
<reference evidence="9" key="2">
    <citation type="submission" date="2023-06" db="EMBL/GenBank/DDBJ databases">
        <authorList>
            <consortium name="Lawrence Berkeley National Laboratory"/>
            <person name="Haridas S."/>
            <person name="Hensen N."/>
            <person name="Bonometti L."/>
            <person name="Westerberg I."/>
            <person name="Brannstrom I.O."/>
            <person name="Guillou S."/>
            <person name="Cros-Aarteil S."/>
            <person name="Calhoun S."/>
            <person name="Kuo A."/>
            <person name="Mondo S."/>
            <person name="Pangilinan J."/>
            <person name="Riley R."/>
            <person name="LaButti K."/>
            <person name="Andreopoulos B."/>
            <person name="Lipzen A."/>
            <person name="Chen C."/>
            <person name="Yanf M."/>
            <person name="Daum C."/>
            <person name="Ng V."/>
            <person name="Clum A."/>
            <person name="Steindorff A."/>
            <person name="Ohm R."/>
            <person name="Martin F."/>
            <person name="Silar P."/>
            <person name="Natvig D."/>
            <person name="Lalanne C."/>
            <person name="Gautier V."/>
            <person name="Ament-velasquez S.L."/>
            <person name="Kruys A."/>
            <person name="Hutchinson M.I."/>
            <person name="Powell A.J."/>
            <person name="Barry K."/>
            <person name="Miller A.N."/>
            <person name="Grigoriev I.V."/>
            <person name="Debuchy R."/>
            <person name="Gladieux P."/>
            <person name="Thoren M.H."/>
            <person name="Johannesson H."/>
        </authorList>
    </citation>
    <scope>NUCLEOTIDE SEQUENCE</scope>
    <source>
        <strain evidence="9">CBS 232.78</strain>
    </source>
</reference>
<evidence type="ECO:0000256" key="4">
    <source>
        <dbReference type="ARBA" id="ARBA00023136"/>
    </source>
</evidence>
<sequence>MRGGDSVAIAMWAMTALSLVLVALRLYTRIRIVRFVGVEDYLYAFTGLFLLVFAACIQVAVDFGLGRSFWTLSMDNSSNAIFWTYVANTFAITGNAMAKLSMGFFLLRVVQLKWQKAILWVLIVITAGTSTALSIMLWNQTTPRKASWDPLRTPGQWNIQIQPMSVILGGWSSACDFFFAIFPWLFIWSLRMPRKDKVMLSSGMSLGIIAGACGVVRTVVLSRLNVMDYTLNFAPYFIWAGAEIAVGMVCLGIPTLRPLYLKYRGESIGYGDRYHTHAEDPELPNFTMCDQKPLDPAPKYEQSQPLEEREERRQQTPNPSFSPPPNYMRDSGSSHTMVGSEAAPSPEPQHFLTKPASVHKRGHSDRDSVDDILGLYDVERSRSRGRSRNTNISRDNSNNNSKTSLNNPPGEIWVKNDFWVQMEQERAHWPLRD</sequence>
<accession>A0AAE0U0U2</accession>
<dbReference type="InterPro" id="IPR049326">
    <property type="entry name" value="Rhodopsin_dom_fungi"/>
</dbReference>
<evidence type="ECO:0000313" key="9">
    <source>
        <dbReference type="EMBL" id="KAK3386813.1"/>
    </source>
</evidence>
<comment type="caution">
    <text evidence="9">The sequence shown here is derived from an EMBL/GenBank/DDBJ whole genome shotgun (WGS) entry which is preliminary data.</text>
</comment>
<protein>
    <recommendedName>
        <fullName evidence="8">Rhodopsin domain-containing protein</fullName>
    </recommendedName>
</protein>
<dbReference type="Pfam" id="PF20684">
    <property type="entry name" value="Fung_rhodopsin"/>
    <property type="match status" value="1"/>
</dbReference>
<comment type="subcellular location">
    <subcellularLocation>
        <location evidence="1">Membrane</location>
        <topology evidence="1">Multi-pass membrane protein</topology>
    </subcellularLocation>
</comment>
<dbReference type="PANTHER" id="PTHR33048:SF93">
    <property type="entry name" value="INTEGRAL MEMBRANE PROTEIN"/>
    <property type="match status" value="1"/>
</dbReference>
<evidence type="ECO:0000256" key="1">
    <source>
        <dbReference type="ARBA" id="ARBA00004141"/>
    </source>
</evidence>
<comment type="similarity">
    <text evidence="5">Belongs to the SAT4 family.</text>
</comment>
<dbReference type="Proteomes" id="UP001285441">
    <property type="component" value="Unassembled WGS sequence"/>
</dbReference>
<keyword evidence="2 7" id="KW-0812">Transmembrane</keyword>
<feature type="transmembrane region" description="Helical" evidence="7">
    <location>
        <begin position="159"/>
        <end position="186"/>
    </location>
</feature>
<evidence type="ECO:0000256" key="5">
    <source>
        <dbReference type="ARBA" id="ARBA00038359"/>
    </source>
</evidence>
<feature type="region of interest" description="Disordered" evidence="6">
    <location>
        <begin position="281"/>
        <end position="412"/>
    </location>
</feature>
<dbReference type="AlphaFoldDB" id="A0AAE0U0U2"/>